<evidence type="ECO:0000313" key="1">
    <source>
        <dbReference type="EMBL" id="PYC46416.1"/>
    </source>
</evidence>
<gene>
    <name evidence="1" type="ORF">DI396_15575</name>
</gene>
<sequence length="340" mass="38924">MADDVPDTSHPKDVPMTLTDPLFAQTRISTPQTDNAPVIVVGMPRSGSSFLSHVLSQIGDWYVFDDLYIQDKAYEIGLSDHQTPSAEQLETLLHFMGWQIRARLRHTTYAIPKMREDEVDAMNDALRACFSGQDYTWLELQKEWMMRLAARSGSAQWGYKMPKAFRNLPALRAAYPEARIVYLLRQPHEVLRSYKFIPETSEDGHPGRYHPLFYALYWRVAAKSYRTEAARGAGDVTLVRFHDLTRDSQETAKGLAAFLGEDLDSEITKPERPNSSFSDQGPKQDLTGLEYWLISRLCGAQIDALGFEQRRKPVRVGDFADVLRVTGRFIMFKIRNRKKI</sequence>
<dbReference type="SUPFAM" id="SSF52540">
    <property type="entry name" value="P-loop containing nucleoside triphosphate hydrolases"/>
    <property type="match status" value="1"/>
</dbReference>
<dbReference type="OrthoDB" id="7840040at2"/>
<dbReference type="EMBL" id="QFVT01000014">
    <property type="protein sequence ID" value="PYC46416.1"/>
    <property type="molecule type" value="Genomic_DNA"/>
</dbReference>
<reference evidence="1 2" key="1">
    <citation type="submission" date="2018-05" db="EMBL/GenBank/DDBJ databases">
        <title>Oceanovita maritima gen. nov., sp. nov., a marine bacterium in the family Rhodobacteraceae isolated from surface seawater of Lundu port Xiamen, China.</title>
        <authorList>
            <person name="Hetharua B.H."/>
            <person name="Min D."/>
            <person name="Liao H."/>
            <person name="Tian Y."/>
        </authorList>
    </citation>
    <scope>NUCLEOTIDE SEQUENCE [LARGE SCALE GENOMIC DNA]</scope>
    <source>
        <strain evidence="1 2">FSX-11</strain>
    </source>
</reference>
<evidence type="ECO:0008006" key="3">
    <source>
        <dbReference type="Google" id="ProtNLM"/>
    </source>
</evidence>
<organism evidence="1 2">
    <name type="scientific">Litorivita pollutaquae</name>
    <dbReference type="NCBI Taxonomy" id="2200892"/>
    <lineage>
        <taxon>Bacteria</taxon>
        <taxon>Pseudomonadati</taxon>
        <taxon>Pseudomonadota</taxon>
        <taxon>Alphaproteobacteria</taxon>
        <taxon>Rhodobacterales</taxon>
        <taxon>Paracoccaceae</taxon>
        <taxon>Litorivita</taxon>
    </lineage>
</organism>
<evidence type="ECO:0000313" key="2">
    <source>
        <dbReference type="Proteomes" id="UP000248012"/>
    </source>
</evidence>
<protein>
    <recommendedName>
        <fullName evidence="3">Sulfotransferase family protein</fullName>
    </recommendedName>
</protein>
<dbReference type="Pfam" id="PF13469">
    <property type="entry name" value="Sulfotransfer_3"/>
    <property type="match status" value="1"/>
</dbReference>
<dbReference type="Gene3D" id="3.40.50.300">
    <property type="entry name" value="P-loop containing nucleotide triphosphate hydrolases"/>
    <property type="match status" value="1"/>
</dbReference>
<dbReference type="Proteomes" id="UP000248012">
    <property type="component" value="Unassembled WGS sequence"/>
</dbReference>
<proteinExistence type="predicted"/>
<keyword evidence="2" id="KW-1185">Reference proteome</keyword>
<comment type="caution">
    <text evidence="1">The sequence shown here is derived from an EMBL/GenBank/DDBJ whole genome shotgun (WGS) entry which is preliminary data.</text>
</comment>
<name>A0A2V4NP45_9RHOB</name>
<dbReference type="InterPro" id="IPR027417">
    <property type="entry name" value="P-loop_NTPase"/>
</dbReference>
<accession>A0A2V4NP45</accession>
<dbReference type="AlphaFoldDB" id="A0A2V4NP45"/>